<accession>A0A1M5YJE7</accession>
<dbReference type="Gene3D" id="3.40.50.12240">
    <property type="match status" value="1"/>
</dbReference>
<gene>
    <name evidence="1" type="primary">fliI_3</name>
    <name evidence="1" type="ORF">VA7868_01785</name>
</gene>
<organism evidence="1 2">
    <name type="scientific">Vibrio aerogenes CECT 7868</name>
    <dbReference type="NCBI Taxonomy" id="1216006"/>
    <lineage>
        <taxon>Bacteria</taxon>
        <taxon>Pseudomonadati</taxon>
        <taxon>Pseudomonadota</taxon>
        <taxon>Gammaproteobacteria</taxon>
        <taxon>Vibrionales</taxon>
        <taxon>Vibrionaceae</taxon>
        <taxon>Vibrio</taxon>
    </lineage>
</organism>
<protein>
    <submittedName>
        <fullName evidence="1">Flagellum-specific ATP synthase</fullName>
        <ecNumber evidence="1">3.6.3.14</ecNumber>
    </submittedName>
</protein>
<dbReference type="EMBL" id="FQXZ01000015">
    <property type="protein sequence ID" value="SHI12150.1"/>
    <property type="molecule type" value="Genomic_DNA"/>
</dbReference>
<evidence type="ECO:0000313" key="2">
    <source>
        <dbReference type="Proteomes" id="UP000184608"/>
    </source>
</evidence>
<dbReference type="STRING" id="1216006.VA7868_01785"/>
<dbReference type="GO" id="GO:0016787">
    <property type="term" value="F:hydrolase activity"/>
    <property type="evidence" value="ECO:0007669"/>
    <property type="project" value="UniProtKB-KW"/>
</dbReference>
<dbReference type="AlphaFoldDB" id="A0A1M5YJE7"/>
<reference evidence="1 2" key="1">
    <citation type="submission" date="2016-11" db="EMBL/GenBank/DDBJ databases">
        <authorList>
            <person name="Jaros S."/>
            <person name="Januszkiewicz K."/>
            <person name="Wedrychowicz H."/>
        </authorList>
    </citation>
    <scope>NUCLEOTIDE SEQUENCE [LARGE SCALE GENOMIC DNA]</scope>
    <source>
        <strain evidence="1 2">CECT 7868</strain>
    </source>
</reference>
<evidence type="ECO:0000313" key="1">
    <source>
        <dbReference type="EMBL" id="SHI12150.1"/>
    </source>
</evidence>
<proteinExistence type="predicted"/>
<dbReference type="EC" id="3.6.3.14" evidence="1"/>
<sequence length="96" mass="10464">MSHSRAQILLSERLNEAIASLDSVPVARVTGRLVKVNGLMMQAVGCRFRLEQRCLVETAEGTMIEAQVVGFDHNVAYLMPIRRLGGAFRGCEGCSA</sequence>
<keyword evidence="1" id="KW-0378">Hydrolase</keyword>
<dbReference type="CDD" id="cd18117">
    <property type="entry name" value="ATP-synt_flagellum-secretory_path_III_N"/>
    <property type="match status" value="1"/>
</dbReference>
<name>A0A1M5YJE7_9VIBR</name>
<keyword evidence="2" id="KW-1185">Reference proteome</keyword>
<dbReference type="Proteomes" id="UP000184608">
    <property type="component" value="Unassembled WGS sequence"/>
</dbReference>